<evidence type="ECO:0000313" key="3">
    <source>
        <dbReference type="Proteomes" id="UP000286268"/>
    </source>
</evidence>
<dbReference type="Gene3D" id="3.30.720.100">
    <property type="match status" value="1"/>
</dbReference>
<organism evidence="2 3">
    <name type="scientific">Clostridium manihotivorum</name>
    <dbReference type="NCBI Taxonomy" id="2320868"/>
    <lineage>
        <taxon>Bacteria</taxon>
        <taxon>Bacillati</taxon>
        <taxon>Bacillota</taxon>
        <taxon>Clostridia</taxon>
        <taxon>Eubacteriales</taxon>
        <taxon>Clostridiaceae</taxon>
        <taxon>Clostridium</taxon>
    </lineage>
</organism>
<dbReference type="SUPFAM" id="SSF54593">
    <property type="entry name" value="Glyoxalase/Bleomycin resistance protein/Dihydroxybiphenyl dioxygenase"/>
    <property type="match status" value="2"/>
</dbReference>
<dbReference type="PIRSF" id="PIRSF500687">
    <property type="entry name" value="MTase_demethylubiq_bact"/>
    <property type="match status" value="1"/>
</dbReference>
<feature type="domain" description="PhnB-like" evidence="1">
    <location>
        <begin position="3"/>
        <end position="129"/>
    </location>
</feature>
<dbReference type="RefSeq" id="WP_128214362.1">
    <property type="nucleotide sequence ID" value="NZ_CP025746.1"/>
</dbReference>
<dbReference type="CDD" id="cd06588">
    <property type="entry name" value="PhnB_like"/>
    <property type="match status" value="2"/>
</dbReference>
<dbReference type="Pfam" id="PF06983">
    <property type="entry name" value="3-dmu-9_3-mt"/>
    <property type="match status" value="2"/>
</dbReference>
<evidence type="ECO:0000259" key="1">
    <source>
        <dbReference type="Pfam" id="PF06983"/>
    </source>
</evidence>
<dbReference type="InterPro" id="IPR029068">
    <property type="entry name" value="Glyas_Bleomycin-R_OHBP_Dase"/>
</dbReference>
<dbReference type="EMBL" id="CP025746">
    <property type="protein sequence ID" value="QAA33635.1"/>
    <property type="molecule type" value="Genomic_DNA"/>
</dbReference>
<dbReference type="PANTHER" id="PTHR33990:SF4">
    <property type="entry name" value="PHNB-LIKE DOMAIN-CONTAINING PROTEIN"/>
    <property type="match status" value="1"/>
</dbReference>
<dbReference type="InterPro" id="IPR027259">
    <property type="entry name" value="MTase_demethylubiq_bac"/>
</dbReference>
<dbReference type="Gene3D" id="3.30.720.110">
    <property type="match status" value="1"/>
</dbReference>
<evidence type="ECO:0000313" key="2">
    <source>
        <dbReference type="EMBL" id="QAA33635.1"/>
    </source>
</evidence>
<protein>
    <recommendedName>
        <fullName evidence="1">PhnB-like domain-containing protein</fullName>
    </recommendedName>
</protein>
<feature type="domain" description="PhnB-like" evidence="1">
    <location>
        <begin position="136"/>
        <end position="256"/>
    </location>
</feature>
<keyword evidence="3" id="KW-1185">Reference proteome</keyword>
<accession>A0A3R5R088</accession>
<name>A0A3R5R088_9CLOT</name>
<proteinExistence type="predicted"/>
<dbReference type="PIRSF" id="PIRSF021700">
    <property type="entry name" value="3_dmu_93_MTrfase"/>
    <property type="match status" value="1"/>
</dbReference>
<dbReference type="OrthoDB" id="9806473at2"/>
<dbReference type="AlphaFoldDB" id="A0A3R5R088"/>
<sequence>MGKIVPYLWFNNQAEEAVKLYTSIFNNSKISNISYYEDAGEEVSGMKSGSVMSLDFEIDGQEFIALNGGPVFSFTPAISFFINCGTKEEVDYLWHKLSYGGSVLMELDEYAFSKRFGWLQDKFGVNWQLSLGSGNQKINTFFMFTGDNYGKAEEAMKFYTSIFKNSTIREIHRYEEGDESLKGKVNRAIFSLQGQDFMIIDSNFNHNFNFTEAISLFVKCEDQAEVDELWDRLTEDGEEIQCGWLKDKYGISWQIVPTLLGQLLDSDDSVRSNRVLKEMFKMKKIEIAKLQQAYDNEE</sequence>
<dbReference type="PANTHER" id="PTHR33990">
    <property type="entry name" value="PROTEIN YJDN-RELATED"/>
    <property type="match status" value="1"/>
</dbReference>
<dbReference type="Proteomes" id="UP000286268">
    <property type="component" value="Chromosome"/>
</dbReference>
<dbReference type="InterPro" id="IPR028973">
    <property type="entry name" value="PhnB-like"/>
</dbReference>
<dbReference type="InterPro" id="IPR009725">
    <property type="entry name" value="3_dmu_93_MTrfase"/>
</dbReference>
<dbReference type="KEGG" id="cmah:C1I91_19450"/>
<gene>
    <name evidence="2" type="ORF">C1I91_19450</name>
</gene>
<reference evidence="2 3" key="1">
    <citation type="submission" date="2018-01" db="EMBL/GenBank/DDBJ databases">
        <title>Genome Sequencing and Assembly of Anaerobacter polyendosporus strain CT4.</title>
        <authorList>
            <person name="Tachaapaikoon C."/>
            <person name="Sutheeworapong S."/>
            <person name="Jenjaroenpun P."/>
            <person name="Wongsurawat T."/>
            <person name="Nookeaw I."/>
            <person name="Cheawchanlertfa P."/>
            <person name="Kosugi A."/>
            <person name="Cheevadhanarak S."/>
            <person name="Ratanakhanokchai K."/>
        </authorList>
    </citation>
    <scope>NUCLEOTIDE SEQUENCE [LARGE SCALE GENOMIC DNA]</scope>
    <source>
        <strain evidence="2 3">CT4</strain>
    </source>
</reference>
<dbReference type="Gene3D" id="3.10.180.10">
    <property type="entry name" value="2,3-Dihydroxybiphenyl 1,2-Dioxygenase, domain 1"/>
    <property type="match status" value="1"/>
</dbReference>